<feature type="domain" description="Nucleotidyltransferase-like" evidence="1">
    <location>
        <begin position="33"/>
        <end position="121"/>
    </location>
</feature>
<dbReference type="OrthoDB" id="2350973at2"/>
<evidence type="ECO:0000259" key="1">
    <source>
        <dbReference type="Pfam" id="PF14540"/>
    </source>
</evidence>
<organism evidence="3 4">
    <name type="scientific">Fontibacillus phaseoli</name>
    <dbReference type="NCBI Taxonomy" id="1416533"/>
    <lineage>
        <taxon>Bacteria</taxon>
        <taxon>Bacillati</taxon>
        <taxon>Bacillota</taxon>
        <taxon>Bacilli</taxon>
        <taxon>Bacillales</taxon>
        <taxon>Paenibacillaceae</taxon>
        <taxon>Fontibacillus</taxon>
    </lineage>
</organism>
<feature type="domain" description="YgxA-like substrate binding" evidence="2">
    <location>
        <begin position="128"/>
        <end position="221"/>
    </location>
</feature>
<dbReference type="EMBL" id="QPJW01000019">
    <property type="protein sequence ID" value="RCX13891.1"/>
    <property type="molecule type" value="Genomic_DNA"/>
</dbReference>
<name>A0A369AXL2_9BACL</name>
<reference evidence="3 4" key="1">
    <citation type="submission" date="2018-07" db="EMBL/GenBank/DDBJ databases">
        <title>Genomic Encyclopedia of Type Strains, Phase III (KMG-III): the genomes of soil and plant-associated and newly described type strains.</title>
        <authorList>
            <person name="Whitman W."/>
        </authorList>
    </citation>
    <scope>NUCLEOTIDE SEQUENCE [LARGE SCALE GENOMIC DNA]</scope>
    <source>
        <strain evidence="3 4">CECT 8333</strain>
    </source>
</reference>
<dbReference type="RefSeq" id="WP_114499013.1">
    <property type="nucleotide sequence ID" value="NZ_QPJW01000019.1"/>
</dbReference>
<dbReference type="Pfam" id="PF14540">
    <property type="entry name" value="NTF-like"/>
    <property type="match status" value="1"/>
</dbReference>
<dbReference type="Gene3D" id="1.20.120.330">
    <property type="entry name" value="Nucleotidyltransferases domain 2"/>
    <property type="match status" value="1"/>
</dbReference>
<dbReference type="InterPro" id="IPR043519">
    <property type="entry name" value="NT_sf"/>
</dbReference>
<dbReference type="GO" id="GO:0016740">
    <property type="term" value="F:transferase activity"/>
    <property type="evidence" value="ECO:0007669"/>
    <property type="project" value="UniProtKB-KW"/>
</dbReference>
<evidence type="ECO:0000259" key="2">
    <source>
        <dbReference type="Pfam" id="PF22339"/>
    </source>
</evidence>
<protein>
    <submittedName>
        <fullName evidence="3">Nucleotidyltransferase-like protein</fullName>
    </submittedName>
</protein>
<keyword evidence="3" id="KW-0808">Transferase</keyword>
<dbReference type="Proteomes" id="UP000253090">
    <property type="component" value="Unassembled WGS sequence"/>
</dbReference>
<gene>
    <name evidence="3" type="ORF">DFP94_1192</name>
</gene>
<dbReference type="InterPro" id="IPR029348">
    <property type="entry name" value="NTF-like"/>
</dbReference>
<dbReference type="Gene3D" id="3.30.460.10">
    <property type="entry name" value="Beta Polymerase, domain 2"/>
    <property type="match status" value="1"/>
</dbReference>
<keyword evidence="4" id="KW-1185">Reference proteome</keyword>
<evidence type="ECO:0000313" key="4">
    <source>
        <dbReference type="Proteomes" id="UP000253090"/>
    </source>
</evidence>
<sequence>MEPTFFSFTNKEKNGHRAIGAVGYRHAGNSFHGSLLHDFELLVLVVFEDEDIDGLQIEHCMSGNIQYQMRYIGKNELQRWVIEGENREIVKCFMKGEVIWDVGGEVTKLRNELTGFGNSMRERLKLKEFAKFLRTYVEAKQYTRERDFTDAYYSVLQTLKHYARIELIDQGIAPEHSVWEQLRSINTVVHKLFDELTESKETLEQRVELVLLACEFFVMSRMEDCCSALLRVLGSRREAWSIQELIALPEMAHVKEELPMIIRKLVYRSLVKQSTAVPGERRGDSREIRYWA</sequence>
<evidence type="ECO:0000313" key="3">
    <source>
        <dbReference type="EMBL" id="RCX13891.1"/>
    </source>
</evidence>
<dbReference type="InterPro" id="IPR054515">
    <property type="entry name" value="YgxA-like_substrate-bd"/>
</dbReference>
<comment type="caution">
    <text evidence="3">The sequence shown here is derived from an EMBL/GenBank/DDBJ whole genome shotgun (WGS) entry which is preliminary data.</text>
</comment>
<accession>A0A369AXL2</accession>
<dbReference type="AlphaFoldDB" id="A0A369AXL2"/>
<dbReference type="Pfam" id="PF22339">
    <property type="entry name" value="YgxA-like_sub_bind"/>
    <property type="match status" value="1"/>
</dbReference>
<proteinExistence type="predicted"/>